<evidence type="ECO:0000313" key="2">
    <source>
        <dbReference type="Proteomes" id="UP001162501"/>
    </source>
</evidence>
<dbReference type="EMBL" id="CATOBB020000975">
    <property type="protein sequence ID" value="CAM9209799.1"/>
    <property type="molecule type" value="Genomic_DNA"/>
</dbReference>
<accession>A0ACB1KH81</accession>
<reference evidence="1" key="1">
    <citation type="submission" date="2025-03" db="EMBL/GenBank/DDBJ databases">
        <authorList>
            <consortium name="ELIXIR-Norway"/>
            <consortium name="Elixir Norway"/>
        </authorList>
    </citation>
    <scope>NUCLEOTIDE SEQUENCE</scope>
</reference>
<comment type="caution">
    <text evidence="1">The sequence shown here is derived from an EMBL/GenBank/DDBJ whole genome shotgun (WGS) entry which is preliminary data.</text>
</comment>
<proteinExistence type="predicted"/>
<name>A0ACB1KH81_RANTA</name>
<evidence type="ECO:0000313" key="1">
    <source>
        <dbReference type="EMBL" id="CAM9209799.1"/>
    </source>
</evidence>
<gene>
    <name evidence="1" type="ORF">MRATA1EN22A_LOCUS29906</name>
</gene>
<sequence length="119" mass="12528">MAGGGRRRPMGRQDSPGGGPFSREALPPRVRRAGVEPGPRQVVQGVRAAQGAERSAERGAAAGGRRRQRRAAAGTGCASRLPAAEPRAIRRSPPRQPRPYLRPPSGEGCPPSSAEPHEQ</sequence>
<organism evidence="1 2">
    <name type="scientific">Rangifer tarandus platyrhynchus</name>
    <name type="common">Svalbard reindeer</name>
    <dbReference type="NCBI Taxonomy" id="3082113"/>
    <lineage>
        <taxon>Eukaryota</taxon>
        <taxon>Metazoa</taxon>
        <taxon>Chordata</taxon>
        <taxon>Craniata</taxon>
        <taxon>Vertebrata</taxon>
        <taxon>Euteleostomi</taxon>
        <taxon>Mammalia</taxon>
        <taxon>Eutheria</taxon>
        <taxon>Laurasiatheria</taxon>
        <taxon>Artiodactyla</taxon>
        <taxon>Ruminantia</taxon>
        <taxon>Pecora</taxon>
        <taxon>Cervidae</taxon>
        <taxon>Odocoileinae</taxon>
        <taxon>Rangifer</taxon>
    </lineage>
</organism>
<dbReference type="Proteomes" id="UP001162501">
    <property type="component" value="Unassembled WGS sequence"/>
</dbReference>
<protein>
    <submittedName>
        <fullName evidence="1">Uncharacterized protein</fullName>
    </submittedName>
</protein>